<comment type="catalytic activity">
    <reaction evidence="8 10">
        <text>hydrogencarbonate + H(+) = CO2 + H2O</text>
        <dbReference type="Rhea" id="RHEA:10748"/>
        <dbReference type="ChEBI" id="CHEBI:15377"/>
        <dbReference type="ChEBI" id="CHEBI:15378"/>
        <dbReference type="ChEBI" id="CHEBI:16526"/>
        <dbReference type="ChEBI" id="CHEBI:17544"/>
        <dbReference type="EC" id="4.2.1.1"/>
    </reaction>
</comment>
<dbReference type="PANTHER" id="PTHR11002:SF76">
    <property type="entry name" value="CARBONIC ANHYDRASE"/>
    <property type="match status" value="1"/>
</dbReference>
<comment type="function">
    <text evidence="10">Reversible hydration of carbon dioxide.</text>
</comment>
<keyword evidence="12" id="KW-1185">Reference proteome</keyword>
<sequence length="338" mass="39201">MVPSPQSPRSPLRLPHLQARQRTQEMLADSLAIQSLLENNIRWRNKKKRSDAEFFERMAEKQTPRYLWIGCSDSRVPAEEVTGLHPGEMFVHRNVANLVVSNDISSLSVIQFAVEKLQVRDIIVCGHYGCGGVQAAMENKTLGLLDNWLRNIRDVCRLYQPELVKISTEKERSRRIVELNIIEQCLNIFKINMVQNHQLKYGFPRIHGLVYDLHSGELRELSIDFRGYLRRFQGIYRLHSAPTDDIPRSRTQLQVNMVRDIVNGNEEEEGRISVRFLTRMLKKENVLFSESEVEGCIAHAKTLERDPRSPFINVEAVIQFFMEPDEVQENSDDDEDNE</sequence>
<keyword evidence="5 9" id="KW-0862">Zinc</keyword>
<evidence type="ECO:0000256" key="7">
    <source>
        <dbReference type="ARBA" id="ARBA00031969"/>
    </source>
</evidence>
<dbReference type="FunFam" id="3.40.1050.10:FF:000001">
    <property type="entry name" value="Carbonic anhydrase"/>
    <property type="match status" value="1"/>
</dbReference>
<dbReference type="EC" id="4.2.1.1" evidence="2 10"/>
<comment type="similarity">
    <text evidence="1 10">Belongs to the beta-class carbonic anhydrase family.</text>
</comment>
<evidence type="ECO:0000256" key="6">
    <source>
        <dbReference type="ARBA" id="ARBA00023239"/>
    </source>
</evidence>
<dbReference type="Proteomes" id="UP000794436">
    <property type="component" value="Unassembled WGS sequence"/>
</dbReference>
<dbReference type="AlphaFoldDB" id="A0A8K1FN17"/>
<dbReference type="Gene3D" id="3.40.1050.10">
    <property type="entry name" value="Carbonic anhydrase"/>
    <property type="match status" value="1"/>
</dbReference>
<feature type="binding site" evidence="9">
    <location>
        <position position="71"/>
    </location>
    <ligand>
        <name>Zn(2+)</name>
        <dbReference type="ChEBI" id="CHEBI:29105"/>
    </ligand>
</feature>
<evidence type="ECO:0000256" key="5">
    <source>
        <dbReference type="ARBA" id="ARBA00022833"/>
    </source>
</evidence>
<evidence type="ECO:0000313" key="12">
    <source>
        <dbReference type="Proteomes" id="UP000794436"/>
    </source>
</evidence>
<protein>
    <recommendedName>
        <fullName evidence="3 10">Carbonic anhydrase</fullName>
        <ecNumber evidence="2 10">4.2.1.1</ecNumber>
    </recommendedName>
    <alternativeName>
        <fullName evidence="7 10">Carbonate dehydratase</fullName>
    </alternativeName>
</protein>
<evidence type="ECO:0000256" key="4">
    <source>
        <dbReference type="ARBA" id="ARBA00022723"/>
    </source>
</evidence>
<feature type="binding site" evidence="9">
    <location>
        <position position="127"/>
    </location>
    <ligand>
        <name>Zn(2+)</name>
        <dbReference type="ChEBI" id="CHEBI:29105"/>
    </ligand>
</feature>
<gene>
    <name evidence="11" type="ORF">Poli38472_012820</name>
</gene>
<proteinExistence type="inferred from homology"/>
<keyword evidence="6 10" id="KW-0456">Lyase</keyword>
<dbReference type="InterPro" id="IPR015892">
    <property type="entry name" value="Carbonic_anhydrase_CS"/>
</dbReference>
<dbReference type="PROSITE" id="PS00704">
    <property type="entry name" value="PROK_CO2_ANHYDRASE_1"/>
    <property type="match status" value="1"/>
</dbReference>
<dbReference type="SMART" id="SM00947">
    <property type="entry name" value="Pro_CA"/>
    <property type="match status" value="1"/>
</dbReference>
<keyword evidence="4 9" id="KW-0479">Metal-binding</keyword>
<reference evidence="11" key="1">
    <citation type="submission" date="2019-03" db="EMBL/GenBank/DDBJ databases">
        <title>Long read genome sequence of the mycoparasitic Pythium oligandrum ATCC 38472 isolated from sugarbeet rhizosphere.</title>
        <authorList>
            <person name="Gaulin E."/>
        </authorList>
    </citation>
    <scope>NUCLEOTIDE SEQUENCE</scope>
    <source>
        <strain evidence="11">ATCC 38472_TT</strain>
    </source>
</reference>
<dbReference type="GO" id="GO:0008270">
    <property type="term" value="F:zinc ion binding"/>
    <property type="evidence" value="ECO:0007669"/>
    <property type="project" value="UniProtKB-UniRule"/>
</dbReference>
<evidence type="ECO:0000256" key="2">
    <source>
        <dbReference type="ARBA" id="ARBA00012925"/>
    </source>
</evidence>
<evidence type="ECO:0000256" key="10">
    <source>
        <dbReference type="RuleBase" id="RU003956"/>
    </source>
</evidence>
<dbReference type="InterPro" id="IPR036874">
    <property type="entry name" value="Carbonic_anhydrase_sf"/>
</dbReference>
<evidence type="ECO:0000256" key="3">
    <source>
        <dbReference type="ARBA" id="ARBA00014628"/>
    </source>
</evidence>
<accession>A0A8K1FN17</accession>
<comment type="cofactor">
    <cofactor evidence="9">
        <name>Zn(2+)</name>
        <dbReference type="ChEBI" id="CHEBI:29105"/>
    </cofactor>
    <text evidence="9">Binds 1 zinc ion per subunit.</text>
</comment>
<dbReference type="OrthoDB" id="10248475at2759"/>
<evidence type="ECO:0000256" key="8">
    <source>
        <dbReference type="ARBA" id="ARBA00048348"/>
    </source>
</evidence>
<evidence type="ECO:0000256" key="1">
    <source>
        <dbReference type="ARBA" id="ARBA00006217"/>
    </source>
</evidence>
<feature type="binding site" evidence="9">
    <location>
        <position position="73"/>
    </location>
    <ligand>
        <name>Zn(2+)</name>
        <dbReference type="ChEBI" id="CHEBI:29105"/>
    </ligand>
</feature>
<comment type="caution">
    <text evidence="11">The sequence shown here is derived from an EMBL/GenBank/DDBJ whole genome shotgun (WGS) entry which is preliminary data.</text>
</comment>
<dbReference type="PANTHER" id="PTHR11002">
    <property type="entry name" value="CARBONIC ANHYDRASE"/>
    <property type="match status" value="1"/>
</dbReference>
<name>A0A8K1FN17_PYTOL</name>
<organism evidence="11 12">
    <name type="scientific">Pythium oligandrum</name>
    <name type="common">Mycoparasitic fungus</name>
    <dbReference type="NCBI Taxonomy" id="41045"/>
    <lineage>
        <taxon>Eukaryota</taxon>
        <taxon>Sar</taxon>
        <taxon>Stramenopiles</taxon>
        <taxon>Oomycota</taxon>
        <taxon>Peronosporomycetes</taxon>
        <taxon>Pythiales</taxon>
        <taxon>Pythiaceae</taxon>
        <taxon>Pythium</taxon>
    </lineage>
</organism>
<dbReference type="InterPro" id="IPR001765">
    <property type="entry name" value="Carbonic_anhydrase"/>
</dbReference>
<dbReference type="Pfam" id="PF00484">
    <property type="entry name" value="Pro_CA"/>
    <property type="match status" value="1"/>
</dbReference>
<feature type="binding site" evidence="9">
    <location>
        <position position="130"/>
    </location>
    <ligand>
        <name>Zn(2+)</name>
        <dbReference type="ChEBI" id="CHEBI:29105"/>
    </ligand>
</feature>
<dbReference type="CDD" id="cd00883">
    <property type="entry name" value="beta_CA_cladeA"/>
    <property type="match status" value="1"/>
</dbReference>
<dbReference type="GO" id="GO:0004089">
    <property type="term" value="F:carbonate dehydratase activity"/>
    <property type="evidence" value="ECO:0007669"/>
    <property type="project" value="UniProtKB-UniRule"/>
</dbReference>
<dbReference type="GO" id="GO:0015976">
    <property type="term" value="P:carbon utilization"/>
    <property type="evidence" value="ECO:0007669"/>
    <property type="project" value="InterPro"/>
</dbReference>
<evidence type="ECO:0000313" key="11">
    <source>
        <dbReference type="EMBL" id="TMW64198.1"/>
    </source>
</evidence>
<evidence type="ECO:0000256" key="9">
    <source>
        <dbReference type="PIRSR" id="PIRSR601765-1"/>
    </source>
</evidence>
<dbReference type="PROSITE" id="PS00705">
    <property type="entry name" value="PROK_CO2_ANHYDRASE_2"/>
    <property type="match status" value="1"/>
</dbReference>
<dbReference type="SUPFAM" id="SSF53056">
    <property type="entry name" value="beta-carbonic anhydrase, cab"/>
    <property type="match status" value="1"/>
</dbReference>
<dbReference type="EMBL" id="SPLM01000040">
    <property type="protein sequence ID" value="TMW64198.1"/>
    <property type="molecule type" value="Genomic_DNA"/>
</dbReference>